<evidence type="ECO:0000313" key="4">
    <source>
        <dbReference type="EMBL" id="MQQ10211.1"/>
    </source>
</evidence>
<keyword evidence="3" id="KW-0963">Cytoplasm</keyword>
<dbReference type="PANTHER" id="PTHR33620:SF1">
    <property type="entry name" value="UREASE ACCESSORY PROTEIN F"/>
    <property type="match status" value="1"/>
</dbReference>
<comment type="subunit">
    <text evidence="3">UreD, UreF and UreG form a complex that acts as a GTP-hydrolysis-dependent molecular chaperone, activating the urease apoprotein by helping to assemble the nickel containing metallocenter of UreC. The UreE protein probably delivers the nickel.</text>
</comment>
<dbReference type="PANTHER" id="PTHR33620">
    <property type="entry name" value="UREASE ACCESSORY PROTEIN F"/>
    <property type="match status" value="1"/>
</dbReference>
<evidence type="ECO:0000313" key="5">
    <source>
        <dbReference type="Proteomes" id="UP000444174"/>
    </source>
</evidence>
<comment type="function">
    <text evidence="3">Required for maturation of urease via the functional incorporation of the urease nickel metallocenter.</text>
</comment>
<evidence type="ECO:0000256" key="1">
    <source>
        <dbReference type="ARBA" id="ARBA00022988"/>
    </source>
</evidence>
<dbReference type="EMBL" id="WIBF01000013">
    <property type="protein sequence ID" value="MQQ10211.1"/>
    <property type="molecule type" value="Genomic_DNA"/>
</dbReference>
<dbReference type="Proteomes" id="UP000444174">
    <property type="component" value="Unassembled WGS sequence"/>
</dbReference>
<keyword evidence="5" id="KW-1185">Reference proteome</keyword>
<dbReference type="PIRSF" id="PIRSF009467">
    <property type="entry name" value="Ureas_acces_UreF"/>
    <property type="match status" value="1"/>
</dbReference>
<dbReference type="GO" id="GO:0005737">
    <property type="term" value="C:cytoplasm"/>
    <property type="evidence" value="ECO:0007669"/>
    <property type="project" value="UniProtKB-SubCell"/>
</dbReference>
<comment type="subcellular location">
    <subcellularLocation>
        <location evidence="3">Cytoplasm</location>
    </subcellularLocation>
</comment>
<sequence>MNIDSALLVQQWLSPAFPVGAFAYSHGIEGAVDAGWISDASGVQSWLEDLLAFGAGRSDPLFLSAAYNAADAQALATIDAQALAFQPSKERAFEMTQQGEAFVRTLAAVWQADLDVRCYPVALGAAAAAHDIALELVLPLYLQAFVSNLIAAAQRLLPIGQSQGQDILRALTPAIQASAKRGMTGDLSELASAGFLADIAAMKHETQYSRIFRS</sequence>
<dbReference type="Pfam" id="PF01730">
    <property type="entry name" value="UreF"/>
    <property type="match status" value="1"/>
</dbReference>
<organism evidence="4 5">
    <name type="scientific">Tritonibacter litoralis</name>
    <dbReference type="NCBI Taxonomy" id="2662264"/>
    <lineage>
        <taxon>Bacteria</taxon>
        <taxon>Pseudomonadati</taxon>
        <taxon>Pseudomonadota</taxon>
        <taxon>Alphaproteobacteria</taxon>
        <taxon>Rhodobacterales</taxon>
        <taxon>Paracoccaceae</taxon>
        <taxon>Tritonibacter</taxon>
    </lineage>
</organism>
<dbReference type="GO" id="GO:0016151">
    <property type="term" value="F:nickel cation binding"/>
    <property type="evidence" value="ECO:0007669"/>
    <property type="project" value="UniProtKB-UniRule"/>
</dbReference>
<proteinExistence type="inferred from homology"/>
<accession>A0A843YH81</accession>
<comment type="similarity">
    <text evidence="3">Belongs to the UreF family.</text>
</comment>
<dbReference type="InterPro" id="IPR038277">
    <property type="entry name" value="UreF_sf"/>
</dbReference>
<dbReference type="HAMAP" id="MF_01385">
    <property type="entry name" value="UreF"/>
    <property type="match status" value="1"/>
</dbReference>
<protein>
    <recommendedName>
        <fullName evidence="3">Urease accessory protein UreF</fullName>
    </recommendedName>
</protein>
<dbReference type="AlphaFoldDB" id="A0A843YH81"/>
<evidence type="ECO:0000256" key="3">
    <source>
        <dbReference type="HAMAP-Rule" id="MF_01385"/>
    </source>
</evidence>
<name>A0A843YH81_9RHOB</name>
<keyword evidence="2 3" id="KW-0143">Chaperone</keyword>
<reference evidence="4 5" key="1">
    <citation type="submission" date="2019-10" db="EMBL/GenBank/DDBJ databases">
        <title>Epibacterium sp. nov., isolated from seawater.</title>
        <authorList>
            <person name="Zhang X."/>
            <person name="Li N."/>
        </authorList>
    </citation>
    <scope>NUCLEOTIDE SEQUENCE [LARGE SCALE GENOMIC DNA]</scope>
    <source>
        <strain evidence="4 5">SM1979</strain>
    </source>
</reference>
<gene>
    <name evidence="3" type="primary">ureF</name>
    <name evidence="4" type="ORF">GFB49_17215</name>
</gene>
<dbReference type="InterPro" id="IPR002639">
    <property type="entry name" value="UreF"/>
</dbReference>
<dbReference type="Gene3D" id="1.10.4190.10">
    <property type="entry name" value="Urease accessory protein UreF"/>
    <property type="match status" value="1"/>
</dbReference>
<evidence type="ECO:0000256" key="2">
    <source>
        <dbReference type="ARBA" id="ARBA00023186"/>
    </source>
</evidence>
<comment type="caution">
    <text evidence="4">The sequence shown here is derived from an EMBL/GenBank/DDBJ whole genome shotgun (WGS) entry which is preliminary data.</text>
</comment>
<keyword evidence="1 3" id="KW-0996">Nickel insertion</keyword>